<proteinExistence type="inferred from homology"/>
<keyword evidence="5 7" id="KW-0472">Membrane</keyword>
<dbReference type="NCBIfam" id="TIGR04057">
    <property type="entry name" value="SusC_RagA_signa"/>
    <property type="match status" value="1"/>
</dbReference>
<dbReference type="PROSITE" id="PS52016">
    <property type="entry name" value="TONB_DEPENDENT_REC_3"/>
    <property type="match status" value="1"/>
</dbReference>
<dbReference type="InterPro" id="IPR012910">
    <property type="entry name" value="Plug_dom"/>
</dbReference>
<dbReference type="InterPro" id="IPR008969">
    <property type="entry name" value="CarboxyPept-like_regulatory"/>
</dbReference>
<evidence type="ECO:0000256" key="2">
    <source>
        <dbReference type="ARBA" id="ARBA00022448"/>
    </source>
</evidence>
<sequence>MKHILYLLILSLTSGNVWGQVVTGVVTDTQKKPIAGVSVALAESGLKTSTDSRGRFSISIDAALRDAKLRFKAMGFQPQTVTVNGHRNLSVVLIVSTSMLDEVQVIAYGTTSQRFNVGSVAKVKAEDIARQPISNPLEALQGRVAGLTVSATSGLPGSSFKIQVRGQNTLPKATAAFGSPAPMDNPLIVIDGIPFAPQNENVNQFGSLASPGNIALLNNQQGGFSPLNSLNPSDIESIEVLKDADATAIYGSRGGNGVILITTKKGTGGRTGFDMDVRQGVSFMGKTMRMMNTKEYLTIRREAISNDGLSPNLTLWDNAFAPDLLAFDPDKYTDWKDYFLGKSASNTAFTGAVSGGSQNTNFRLGLGLNRTSYIFPGDFADKRMSFSSNLHHNSENKKFSLDLTTTYSYGKNNSAGNANLLTAYRLDPNFPDLIDREGNLRWDYNGIQLGMGIPDNPISYLHNTYQMKNTLLNSNLLLAYKLTHELTLRSSFGYNAFHGDEYAGNPFLAQNPYLSPEATSSFGKNSYGTLIAEPQLEFKKTTGRNAFEVLLGGSWQYNTNEREQVTGRGYTHDGLITSINGARNRYATDAYSEYKYVGAFGRLNYKYHNRYIAGLSVRRDGSSRFGPGKRFGNFGSVGLGWIFSEEDFMKNKLGFLSYGKLRASYGVAGSDATGDYQYISRWGTSSYPYEGVVGLQPLNLFNADLSWASTKKLELGLELGFMDDRLLVSSSYYRNRSSNQLLSYYLPSQTGFSSVAENWDATVQNSGLEITLQSKNIARGNFSWNTAFNLSLPRNRLVAFPGLETSSYATRYMIGKPLNAIYAFRYTGVNPETGLFEFSGAGGELTSNPQRPSGISFNDFNYIGTTDPAYFGGLQNTLTYKNFQLDLFVEFKKQTGSNYLKQVYNGAVGQEYNLPAAMLDRWQRPGDRAEFQRYTTTFGSDVFKAGQSYALSDAVYSDASYIRFKTLNVSYTLDKKITEALRVKVLRIYGSAQNLFTITNYLGNDPETQGLYTVPVLKSFVIGLQLSL</sequence>
<dbReference type="Pfam" id="PF07715">
    <property type="entry name" value="Plug"/>
    <property type="match status" value="1"/>
</dbReference>
<dbReference type="InterPro" id="IPR023997">
    <property type="entry name" value="TonB-dep_OMP_SusC/RagA_CS"/>
</dbReference>
<keyword evidence="3 7" id="KW-1134">Transmembrane beta strand</keyword>
<evidence type="ECO:0000259" key="9">
    <source>
        <dbReference type="Pfam" id="PF07715"/>
    </source>
</evidence>
<keyword evidence="8" id="KW-0732">Signal</keyword>
<comment type="similarity">
    <text evidence="7">Belongs to the TonB-dependent receptor family.</text>
</comment>
<keyword evidence="4 7" id="KW-0812">Transmembrane</keyword>
<evidence type="ECO:0000313" key="10">
    <source>
        <dbReference type="EMBL" id="RKO70768.1"/>
    </source>
</evidence>
<evidence type="ECO:0000256" key="5">
    <source>
        <dbReference type="ARBA" id="ARBA00023136"/>
    </source>
</evidence>
<dbReference type="SUPFAM" id="SSF56935">
    <property type="entry name" value="Porins"/>
    <property type="match status" value="1"/>
</dbReference>
<evidence type="ECO:0000256" key="7">
    <source>
        <dbReference type="PROSITE-ProRule" id="PRU01360"/>
    </source>
</evidence>
<protein>
    <submittedName>
        <fullName evidence="10">SusC/RagA family TonB-linked outer membrane protein</fullName>
    </submittedName>
</protein>
<dbReference type="GO" id="GO:0009279">
    <property type="term" value="C:cell outer membrane"/>
    <property type="evidence" value="ECO:0007669"/>
    <property type="project" value="UniProtKB-SubCell"/>
</dbReference>
<dbReference type="InterPro" id="IPR039426">
    <property type="entry name" value="TonB-dep_rcpt-like"/>
</dbReference>
<dbReference type="Gene3D" id="2.170.130.10">
    <property type="entry name" value="TonB-dependent receptor, plug domain"/>
    <property type="match status" value="1"/>
</dbReference>
<evidence type="ECO:0000256" key="3">
    <source>
        <dbReference type="ARBA" id="ARBA00022452"/>
    </source>
</evidence>
<name>A0A420VWK9_9SPHI</name>
<feature type="chain" id="PRO_5019220302" evidence="8">
    <location>
        <begin position="20"/>
        <end position="1028"/>
    </location>
</feature>
<dbReference type="RefSeq" id="WP_121125288.1">
    <property type="nucleotide sequence ID" value="NZ_RBWS01000011.1"/>
</dbReference>
<dbReference type="InterPro" id="IPR037066">
    <property type="entry name" value="Plug_dom_sf"/>
</dbReference>
<dbReference type="InterPro" id="IPR036942">
    <property type="entry name" value="Beta-barrel_TonB_sf"/>
</dbReference>
<comment type="subcellular location">
    <subcellularLocation>
        <location evidence="1 7">Cell outer membrane</location>
        <topology evidence="1 7">Multi-pass membrane protein</topology>
    </subcellularLocation>
</comment>
<evidence type="ECO:0000256" key="1">
    <source>
        <dbReference type="ARBA" id="ARBA00004571"/>
    </source>
</evidence>
<keyword evidence="11" id="KW-1185">Reference proteome</keyword>
<dbReference type="Pfam" id="PF13715">
    <property type="entry name" value="CarbopepD_reg_2"/>
    <property type="match status" value="1"/>
</dbReference>
<dbReference type="AlphaFoldDB" id="A0A420VWK9"/>
<dbReference type="EMBL" id="RBWS01000011">
    <property type="protein sequence ID" value="RKO70768.1"/>
    <property type="molecule type" value="Genomic_DNA"/>
</dbReference>
<keyword evidence="2 7" id="KW-0813">Transport</keyword>
<dbReference type="SUPFAM" id="SSF49464">
    <property type="entry name" value="Carboxypeptidase regulatory domain-like"/>
    <property type="match status" value="1"/>
</dbReference>
<evidence type="ECO:0000256" key="8">
    <source>
        <dbReference type="SAM" id="SignalP"/>
    </source>
</evidence>
<reference evidence="10 11" key="1">
    <citation type="submission" date="2018-10" db="EMBL/GenBank/DDBJ databases">
        <title>Sphingobacterium sp. M05W1-28.</title>
        <authorList>
            <person name="Cai H."/>
        </authorList>
    </citation>
    <scope>NUCLEOTIDE SEQUENCE [LARGE SCALE GENOMIC DNA]</scope>
    <source>
        <strain evidence="10 11">M05W1-28</strain>
    </source>
</reference>
<comment type="caution">
    <text evidence="10">The sequence shown here is derived from an EMBL/GenBank/DDBJ whole genome shotgun (WGS) entry which is preliminary data.</text>
</comment>
<evidence type="ECO:0000256" key="4">
    <source>
        <dbReference type="ARBA" id="ARBA00022692"/>
    </source>
</evidence>
<gene>
    <name evidence="10" type="ORF">D7322_15990</name>
</gene>
<dbReference type="Gene3D" id="2.40.170.20">
    <property type="entry name" value="TonB-dependent receptor, beta-barrel domain"/>
    <property type="match status" value="1"/>
</dbReference>
<dbReference type="NCBIfam" id="TIGR04056">
    <property type="entry name" value="OMP_RagA_SusC"/>
    <property type="match status" value="1"/>
</dbReference>
<evidence type="ECO:0000256" key="6">
    <source>
        <dbReference type="ARBA" id="ARBA00023237"/>
    </source>
</evidence>
<organism evidence="10 11">
    <name type="scientific">Sphingobacterium puteale</name>
    <dbReference type="NCBI Taxonomy" id="2420510"/>
    <lineage>
        <taxon>Bacteria</taxon>
        <taxon>Pseudomonadati</taxon>
        <taxon>Bacteroidota</taxon>
        <taxon>Sphingobacteriia</taxon>
        <taxon>Sphingobacteriales</taxon>
        <taxon>Sphingobacteriaceae</taxon>
        <taxon>Sphingobacterium</taxon>
    </lineage>
</organism>
<dbReference type="InterPro" id="IPR023996">
    <property type="entry name" value="TonB-dep_OMP_SusC/RagA"/>
</dbReference>
<dbReference type="Gene3D" id="2.60.40.1120">
    <property type="entry name" value="Carboxypeptidase-like, regulatory domain"/>
    <property type="match status" value="1"/>
</dbReference>
<accession>A0A420VWK9</accession>
<feature type="signal peptide" evidence="8">
    <location>
        <begin position="1"/>
        <end position="19"/>
    </location>
</feature>
<dbReference type="OrthoDB" id="9768177at2"/>
<dbReference type="Proteomes" id="UP000282423">
    <property type="component" value="Unassembled WGS sequence"/>
</dbReference>
<evidence type="ECO:0000313" key="11">
    <source>
        <dbReference type="Proteomes" id="UP000282423"/>
    </source>
</evidence>
<keyword evidence="6 7" id="KW-0998">Cell outer membrane</keyword>
<feature type="domain" description="TonB-dependent receptor plug" evidence="9">
    <location>
        <begin position="117"/>
        <end position="258"/>
    </location>
</feature>